<dbReference type="GO" id="GO:0008270">
    <property type="term" value="F:zinc ion binding"/>
    <property type="evidence" value="ECO:0007669"/>
    <property type="project" value="InterPro"/>
</dbReference>
<dbReference type="RefSeq" id="WP_133574342.1">
    <property type="nucleotide sequence ID" value="NZ_SNYC01000003.1"/>
</dbReference>
<comment type="cofactor">
    <cofactor evidence="2">
        <name>Zn(2+)</name>
        <dbReference type="ChEBI" id="CHEBI:29105"/>
    </cofactor>
    <text evidence="2">Binds 1 zinc ion per subunit.</text>
</comment>
<dbReference type="GO" id="GO:0004089">
    <property type="term" value="F:carbonate dehydratase activity"/>
    <property type="evidence" value="ECO:0007669"/>
    <property type="project" value="InterPro"/>
</dbReference>
<evidence type="ECO:0000313" key="4">
    <source>
        <dbReference type="Proteomes" id="UP000295620"/>
    </source>
</evidence>
<keyword evidence="2" id="KW-0479">Metal-binding</keyword>
<accession>A0A4R6SYX5</accession>
<dbReference type="PANTHER" id="PTHR11002">
    <property type="entry name" value="CARBONIC ANHYDRASE"/>
    <property type="match status" value="1"/>
</dbReference>
<comment type="similarity">
    <text evidence="1">Belongs to the beta-class carbonic anhydrase family.</text>
</comment>
<dbReference type="Gene3D" id="3.40.1050.10">
    <property type="entry name" value="Carbonic anhydrase"/>
    <property type="match status" value="1"/>
</dbReference>
<feature type="binding site" evidence="2">
    <location>
        <position position="114"/>
    </location>
    <ligand>
        <name>Zn(2+)</name>
        <dbReference type="ChEBI" id="CHEBI:29105"/>
    </ligand>
</feature>
<evidence type="ECO:0000313" key="3">
    <source>
        <dbReference type="EMBL" id="TDQ11252.1"/>
    </source>
</evidence>
<dbReference type="InterPro" id="IPR001765">
    <property type="entry name" value="Carbonic_anhydrase"/>
</dbReference>
<dbReference type="EMBL" id="SNYC01000003">
    <property type="protein sequence ID" value="TDQ11252.1"/>
    <property type="molecule type" value="Genomic_DNA"/>
</dbReference>
<sequence length="262" mass="28648">MISEIYGEYAGLRIRQIPVIAGIIILISSCQNANTPVNTYGASADTVIELHQKPLREKVLTAAEQRALTPDLVIQRLKEGNKRYVENDLTARDHSVMVRNALKGQYPKAVVISCLDSRVPVADIFDKGIGDLFVGRVAGNFVNEDLLGSIEYGCKVSGAKLVLIIGHESCGAIKAAIDDVKMGNITAMLKKIKPAVAISRDFRGEKTAKNDKFVEYVAKNNVLQTIETIRAKSPILKEMEAKGEIKIVGAYYELSTGIVQFL</sequence>
<dbReference type="AlphaFoldDB" id="A0A4R6SYX5"/>
<dbReference type="OrthoDB" id="9797527at2"/>
<reference evidence="3 4" key="1">
    <citation type="submission" date="2019-03" db="EMBL/GenBank/DDBJ databases">
        <title>Genomic Encyclopedia of Archaeal and Bacterial Type Strains, Phase II (KMG-II): from individual species to whole genera.</title>
        <authorList>
            <person name="Goeker M."/>
        </authorList>
    </citation>
    <scope>NUCLEOTIDE SEQUENCE [LARGE SCALE GENOMIC DNA]</scope>
    <source>
        <strain evidence="3 4">DSM 19035</strain>
    </source>
</reference>
<dbReference type="InterPro" id="IPR036874">
    <property type="entry name" value="Carbonic_anhydrase_sf"/>
</dbReference>
<proteinExistence type="inferred from homology"/>
<dbReference type="SMART" id="SM00947">
    <property type="entry name" value="Pro_CA"/>
    <property type="match status" value="1"/>
</dbReference>
<dbReference type="NCBIfam" id="NF011765">
    <property type="entry name" value="PRK15219.1"/>
    <property type="match status" value="1"/>
</dbReference>
<dbReference type="Proteomes" id="UP000295620">
    <property type="component" value="Unassembled WGS sequence"/>
</dbReference>
<feature type="binding site" evidence="2">
    <location>
        <position position="167"/>
    </location>
    <ligand>
        <name>Zn(2+)</name>
        <dbReference type="ChEBI" id="CHEBI:29105"/>
    </ligand>
</feature>
<protein>
    <submittedName>
        <fullName evidence="3">Carbonic anhydrase</fullName>
    </submittedName>
</protein>
<keyword evidence="4" id="KW-1185">Reference proteome</keyword>
<evidence type="ECO:0000256" key="1">
    <source>
        <dbReference type="ARBA" id="ARBA00006217"/>
    </source>
</evidence>
<evidence type="ECO:0000256" key="2">
    <source>
        <dbReference type="PIRSR" id="PIRSR601765-1"/>
    </source>
</evidence>
<feature type="binding site" evidence="2">
    <location>
        <position position="170"/>
    </location>
    <ligand>
        <name>Zn(2+)</name>
        <dbReference type="ChEBI" id="CHEBI:29105"/>
    </ligand>
</feature>
<dbReference type="CDD" id="cd03378">
    <property type="entry name" value="beta_CA_cladeC"/>
    <property type="match status" value="1"/>
</dbReference>
<organism evidence="3 4">
    <name type="scientific">Pedobacter metabolipauper</name>
    <dbReference type="NCBI Taxonomy" id="425513"/>
    <lineage>
        <taxon>Bacteria</taxon>
        <taxon>Pseudomonadati</taxon>
        <taxon>Bacteroidota</taxon>
        <taxon>Sphingobacteriia</taxon>
        <taxon>Sphingobacteriales</taxon>
        <taxon>Sphingobacteriaceae</taxon>
        <taxon>Pedobacter</taxon>
    </lineage>
</organism>
<feature type="binding site" evidence="2">
    <location>
        <position position="116"/>
    </location>
    <ligand>
        <name>Zn(2+)</name>
        <dbReference type="ChEBI" id="CHEBI:29105"/>
    </ligand>
</feature>
<comment type="caution">
    <text evidence="3">The sequence shown here is derived from an EMBL/GenBank/DDBJ whole genome shotgun (WGS) entry which is preliminary data.</text>
</comment>
<name>A0A4R6SYX5_9SPHI</name>
<keyword evidence="2" id="KW-0862">Zinc</keyword>
<dbReference type="PANTHER" id="PTHR11002:SF79">
    <property type="entry name" value="CARBONIC ANHYDRASE 2"/>
    <property type="match status" value="1"/>
</dbReference>
<gene>
    <name evidence="3" type="ORF">ATK78_0370</name>
</gene>
<dbReference type="Pfam" id="PF00484">
    <property type="entry name" value="Pro_CA"/>
    <property type="match status" value="1"/>
</dbReference>
<dbReference type="SUPFAM" id="SSF53056">
    <property type="entry name" value="beta-carbonic anhydrase, cab"/>
    <property type="match status" value="1"/>
</dbReference>